<dbReference type="AlphaFoldDB" id="A0A4V5PJK3"/>
<evidence type="ECO:0000313" key="2">
    <source>
        <dbReference type="Proteomes" id="UP000305539"/>
    </source>
</evidence>
<dbReference type="RefSeq" id="WP_136892792.1">
    <property type="nucleotide sequence ID" value="NZ_SWJE01000002.1"/>
</dbReference>
<evidence type="ECO:0000313" key="1">
    <source>
        <dbReference type="EMBL" id="TKC91760.1"/>
    </source>
</evidence>
<gene>
    <name evidence="1" type="ORF">FAZ69_04785</name>
</gene>
<organism evidence="1 2">
    <name type="scientific">Trinickia terrae</name>
    <dbReference type="NCBI Taxonomy" id="2571161"/>
    <lineage>
        <taxon>Bacteria</taxon>
        <taxon>Pseudomonadati</taxon>
        <taxon>Pseudomonadota</taxon>
        <taxon>Betaproteobacteria</taxon>
        <taxon>Burkholderiales</taxon>
        <taxon>Burkholderiaceae</taxon>
        <taxon>Trinickia</taxon>
    </lineage>
</organism>
<reference evidence="1 2" key="1">
    <citation type="submission" date="2019-04" db="EMBL/GenBank/DDBJ databases">
        <title>Trinickia sp. 7GSK02, isolated from subtropical forest soil.</title>
        <authorList>
            <person name="Gao Z.-H."/>
            <person name="Qiu L.-H."/>
        </authorList>
    </citation>
    <scope>NUCLEOTIDE SEQUENCE [LARGE SCALE GENOMIC DNA]</scope>
    <source>
        <strain evidence="1 2">7GSK02</strain>
    </source>
</reference>
<proteinExistence type="predicted"/>
<sequence>MSATASLRPESQRGATYTSVIAQTASRANREIDAADSVGNADTAAFIAERTNIALDEWPLCTWDLPLMRHAVERPRWVADSTGRATHSQRPNFRNAGEFVDIDHEMRIPKI</sequence>
<dbReference type="EMBL" id="SWJE01000002">
    <property type="protein sequence ID" value="TKC91760.1"/>
    <property type="molecule type" value="Genomic_DNA"/>
</dbReference>
<protein>
    <submittedName>
        <fullName evidence="1">Uncharacterized protein</fullName>
    </submittedName>
</protein>
<dbReference type="Proteomes" id="UP000305539">
    <property type="component" value="Unassembled WGS sequence"/>
</dbReference>
<keyword evidence="2" id="KW-1185">Reference proteome</keyword>
<name>A0A4V5PJK3_9BURK</name>
<comment type="caution">
    <text evidence="1">The sequence shown here is derived from an EMBL/GenBank/DDBJ whole genome shotgun (WGS) entry which is preliminary data.</text>
</comment>
<accession>A0A4V5PJK3</accession>